<organism evidence="1 2">
    <name type="scientific">Elysia marginata</name>
    <dbReference type="NCBI Taxonomy" id="1093978"/>
    <lineage>
        <taxon>Eukaryota</taxon>
        <taxon>Metazoa</taxon>
        <taxon>Spiralia</taxon>
        <taxon>Lophotrochozoa</taxon>
        <taxon>Mollusca</taxon>
        <taxon>Gastropoda</taxon>
        <taxon>Heterobranchia</taxon>
        <taxon>Euthyneura</taxon>
        <taxon>Panpulmonata</taxon>
        <taxon>Sacoglossa</taxon>
        <taxon>Placobranchoidea</taxon>
        <taxon>Plakobranchidae</taxon>
        <taxon>Elysia</taxon>
    </lineage>
</organism>
<dbReference type="EMBL" id="BMAT01003902">
    <property type="protein sequence ID" value="GFR64628.1"/>
    <property type="molecule type" value="Genomic_DNA"/>
</dbReference>
<evidence type="ECO:0000313" key="1">
    <source>
        <dbReference type="EMBL" id="GFR64628.1"/>
    </source>
</evidence>
<gene>
    <name evidence="1" type="ORF">ElyMa_001927800</name>
</gene>
<proteinExistence type="predicted"/>
<evidence type="ECO:0000313" key="2">
    <source>
        <dbReference type="Proteomes" id="UP000762676"/>
    </source>
</evidence>
<sequence length="74" mass="7740">MGAEASFFYRASDQDICPANEISSCQEILKVSPESQLAMSLLLGSADGDSAAGHVLRLVCHIRGDCRGLVAGSI</sequence>
<dbReference type="Proteomes" id="UP000762676">
    <property type="component" value="Unassembled WGS sequence"/>
</dbReference>
<dbReference type="AlphaFoldDB" id="A0AAV4ETZ3"/>
<reference evidence="1 2" key="1">
    <citation type="journal article" date="2021" name="Elife">
        <title>Chloroplast acquisition without the gene transfer in kleptoplastic sea slugs, Plakobranchus ocellatus.</title>
        <authorList>
            <person name="Maeda T."/>
            <person name="Takahashi S."/>
            <person name="Yoshida T."/>
            <person name="Shimamura S."/>
            <person name="Takaki Y."/>
            <person name="Nagai Y."/>
            <person name="Toyoda A."/>
            <person name="Suzuki Y."/>
            <person name="Arimoto A."/>
            <person name="Ishii H."/>
            <person name="Satoh N."/>
            <person name="Nishiyama T."/>
            <person name="Hasebe M."/>
            <person name="Maruyama T."/>
            <person name="Minagawa J."/>
            <person name="Obokata J."/>
            <person name="Shigenobu S."/>
        </authorList>
    </citation>
    <scope>NUCLEOTIDE SEQUENCE [LARGE SCALE GENOMIC DNA]</scope>
</reference>
<comment type="caution">
    <text evidence="1">The sequence shown here is derived from an EMBL/GenBank/DDBJ whole genome shotgun (WGS) entry which is preliminary data.</text>
</comment>
<accession>A0AAV4ETZ3</accession>
<name>A0AAV4ETZ3_9GAST</name>
<protein>
    <submittedName>
        <fullName evidence="1">Uncharacterized protein</fullName>
    </submittedName>
</protein>
<keyword evidence="2" id="KW-1185">Reference proteome</keyword>